<keyword evidence="2" id="KW-0812">Transmembrane</keyword>
<organism evidence="3 4">
    <name type="scientific">Paucibacter sediminis</name>
    <dbReference type="NCBI Taxonomy" id="3019553"/>
    <lineage>
        <taxon>Bacteria</taxon>
        <taxon>Pseudomonadati</taxon>
        <taxon>Pseudomonadota</taxon>
        <taxon>Betaproteobacteria</taxon>
        <taxon>Burkholderiales</taxon>
        <taxon>Sphaerotilaceae</taxon>
        <taxon>Roseateles</taxon>
    </lineage>
</organism>
<evidence type="ECO:0000313" key="3">
    <source>
        <dbReference type="EMBL" id="WIT10194.1"/>
    </source>
</evidence>
<dbReference type="EMBL" id="CP116346">
    <property type="protein sequence ID" value="WIT10194.1"/>
    <property type="molecule type" value="Genomic_DNA"/>
</dbReference>
<dbReference type="AlphaFoldDB" id="A0AA95NA19"/>
<name>A0AA95NA19_9BURK</name>
<proteinExistence type="predicted"/>
<evidence type="ECO:0000256" key="2">
    <source>
        <dbReference type="SAM" id="Phobius"/>
    </source>
</evidence>
<evidence type="ECO:0000313" key="4">
    <source>
        <dbReference type="Proteomes" id="UP001177769"/>
    </source>
</evidence>
<accession>A0AA95NA19</accession>
<dbReference type="RefSeq" id="WP_285231263.1">
    <property type="nucleotide sequence ID" value="NZ_CP116346.1"/>
</dbReference>
<keyword evidence="2" id="KW-1133">Transmembrane helix</keyword>
<gene>
    <name evidence="3" type="ORF">PFX98_14780</name>
</gene>
<keyword evidence="2" id="KW-0472">Membrane</keyword>
<evidence type="ECO:0000256" key="1">
    <source>
        <dbReference type="SAM" id="MobiDB-lite"/>
    </source>
</evidence>
<reference evidence="3" key="1">
    <citation type="submission" date="2023-01" db="EMBL/GenBank/DDBJ databases">
        <title>Whole genome sequence of Paucibacter sp. S2-9 isolated from pond sediment.</title>
        <authorList>
            <person name="Jung J.Y."/>
        </authorList>
    </citation>
    <scope>NUCLEOTIDE SEQUENCE</scope>
    <source>
        <strain evidence="3">S2-9</strain>
    </source>
</reference>
<keyword evidence="4" id="KW-1185">Reference proteome</keyword>
<protein>
    <submittedName>
        <fullName evidence="3">Uncharacterized protein</fullName>
    </submittedName>
</protein>
<dbReference type="KEGG" id="pais:PFX98_14780"/>
<feature type="transmembrane region" description="Helical" evidence="2">
    <location>
        <begin position="12"/>
        <end position="29"/>
    </location>
</feature>
<dbReference type="Proteomes" id="UP001177769">
    <property type="component" value="Chromosome"/>
</dbReference>
<feature type="region of interest" description="Disordered" evidence="1">
    <location>
        <begin position="83"/>
        <end position="102"/>
    </location>
</feature>
<sequence length="202" mass="22010">MPSLASPRRPHWVWMLVLMLHAAGLILLAQRQGTRGVPQMRERLVVWLLQPQPKLPTATPVPAHAMPRAERPAAAPPFKTILEPAPATPTRTAVPEEPAATPRGSVAPLQLALPAGPAASQAWRNPALADERSNSPRASVEQRIARAIGGEADQPDEIHGPTRRRIRYRGGCYDVQQSRDAQLDPFNASVKQAPAQLKPCSW</sequence>